<dbReference type="GO" id="GO:0005886">
    <property type="term" value="C:plasma membrane"/>
    <property type="evidence" value="ECO:0007669"/>
    <property type="project" value="UniProtKB-SubCell"/>
</dbReference>
<dbReference type="InterPro" id="IPR000297">
    <property type="entry name" value="PPIase_PpiC"/>
</dbReference>
<keyword evidence="5 14" id="KW-0812">Transmembrane</keyword>
<keyword evidence="7 14" id="KW-0472">Membrane</keyword>
<evidence type="ECO:0000256" key="7">
    <source>
        <dbReference type="ARBA" id="ARBA00023136"/>
    </source>
</evidence>
<dbReference type="PANTHER" id="PTHR47529:SF1">
    <property type="entry name" value="PERIPLASMIC CHAPERONE PPID"/>
    <property type="match status" value="1"/>
</dbReference>
<keyword evidence="16" id="KW-0413">Isomerase</keyword>
<reference evidence="16 17" key="1">
    <citation type="submission" date="2017-09" db="EMBL/GenBank/DDBJ databases">
        <title>Comparative genomics of rhizobia isolated from Phaseolus vulgaris in China.</title>
        <authorList>
            <person name="Tong W."/>
        </authorList>
    </citation>
    <scope>NUCLEOTIDE SEQUENCE [LARGE SCALE GENOMIC DNA]</scope>
    <source>
        <strain evidence="16 17">PCH1</strain>
    </source>
</reference>
<evidence type="ECO:0000256" key="14">
    <source>
        <dbReference type="SAM" id="Phobius"/>
    </source>
</evidence>
<accession>A0A2A6LRW0</accession>
<dbReference type="InterPro" id="IPR027304">
    <property type="entry name" value="Trigger_fact/SurA_dom_sf"/>
</dbReference>
<dbReference type="Proteomes" id="UP000220353">
    <property type="component" value="Unassembled WGS sequence"/>
</dbReference>
<dbReference type="Gene3D" id="3.10.50.40">
    <property type="match status" value="1"/>
</dbReference>
<evidence type="ECO:0000256" key="1">
    <source>
        <dbReference type="ARBA" id="ARBA00004382"/>
    </source>
</evidence>
<evidence type="ECO:0000256" key="9">
    <source>
        <dbReference type="ARBA" id="ARBA00030642"/>
    </source>
</evidence>
<dbReference type="InterPro" id="IPR046357">
    <property type="entry name" value="PPIase_dom_sf"/>
</dbReference>
<organism evidence="16 17">
    <name type="scientific">Rhizobium fredii</name>
    <name type="common">Sinorhizobium fredii</name>
    <dbReference type="NCBI Taxonomy" id="380"/>
    <lineage>
        <taxon>Bacteria</taxon>
        <taxon>Pseudomonadati</taxon>
        <taxon>Pseudomonadota</taxon>
        <taxon>Alphaproteobacteria</taxon>
        <taxon>Hyphomicrobiales</taxon>
        <taxon>Rhizobiaceae</taxon>
        <taxon>Sinorhizobium/Ensifer group</taxon>
        <taxon>Sinorhizobium</taxon>
    </lineage>
</organism>
<dbReference type="Pfam" id="PF13624">
    <property type="entry name" value="SurA_N_3"/>
    <property type="match status" value="1"/>
</dbReference>
<keyword evidence="6 14" id="KW-1133">Transmembrane helix</keyword>
<evidence type="ECO:0000256" key="10">
    <source>
        <dbReference type="ARBA" id="ARBA00031484"/>
    </source>
</evidence>
<evidence type="ECO:0000256" key="2">
    <source>
        <dbReference type="ARBA" id="ARBA00018370"/>
    </source>
</evidence>
<comment type="caution">
    <text evidence="16">The sequence shown here is derived from an EMBL/GenBank/DDBJ whole genome shotgun (WGS) entry which is preliminary data.</text>
</comment>
<evidence type="ECO:0000256" key="11">
    <source>
        <dbReference type="ARBA" id="ARBA00038408"/>
    </source>
</evidence>
<comment type="similarity">
    <text evidence="11">Belongs to the PpiD chaperone family.</text>
</comment>
<dbReference type="EMBL" id="NWTC01000022">
    <property type="protein sequence ID" value="PDT45393.1"/>
    <property type="molecule type" value="Genomic_DNA"/>
</dbReference>
<evidence type="ECO:0000256" key="13">
    <source>
        <dbReference type="ARBA" id="ARBA00042775"/>
    </source>
</evidence>
<dbReference type="AlphaFoldDB" id="A0A2A6LRW0"/>
<proteinExistence type="inferred from homology"/>
<dbReference type="InterPro" id="IPR052029">
    <property type="entry name" value="PpiD_chaperone"/>
</dbReference>
<name>A0A2A6LRW0_RHIFR</name>
<feature type="domain" description="PpiC" evidence="15">
    <location>
        <begin position="247"/>
        <end position="368"/>
    </location>
</feature>
<protein>
    <recommendedName>
        <fullName evidence="2">Parvulin-like PPIase</fullName>
    </recommendedName>
    <alternativeName>
        <fullName evidence="9">Peptidyl-prolyl cis-trans isomerase plp</fullName>
    </alternativeName>
    <alternativeName>
        <fullName evidence="12">Periplasmic chaperone PpiD</fullName>
    </alternativeName>
    <alternativeName>
        <fullName evidence="13">Periplasmic folding chaperone</fullName>
    </alternativeName>
    <alternativeName>
        <fullName evidence="10">Rotamase plp</fullName>
    </alternativeName>
</protein>
<sequence length="631" mass="67904">MLDSLRNAAQTRIVKGLLAILILSFMVWGGQTLMVTGTPDAVVTVGDVKVSSSDYRLAYERQLSLLSRQLGTPLTRQQARAFGMEAQVYSQLVAGAALDQLAEDMNLGLSEDRLARLIGEDPAFHGANGQFDRMTFSSVLRNAGLTEQDYIKNRSQVAVRSQIVDALSDGFTAPAILVDAVGKYRHETRSIDYLLLSNANIDAVKAPGDDVLAPWFESHKANYRAPEYRKFSYIKLEPEDLIATDAVTEEELRADYEKRKESFRSPATRTIEQLAFPSREAADGAAAKLSAGTSFDDLVKAEGKSAADVLLGDFTKERMPDQKVAEAAFAVASDGGVTPVVEGAFGPVILRVTNIRQEAVRSFDQVKEELRKDIALSVARDQLVGLHDKIEDERAAGATVKEVADQLKLKLVTVDAIDAAGKDQNGDDVTGLPEQRALLQEVLKAEVGLETLAVHIGRDGYAWFDLEEVIPARDRTLDEVRDEVAADWTAEQQRVALAAKAADLKGRVQKGAKLADIASELGLVVETKTGLSRSTQEDAALSQAAIAAAFGGPNGHVANAAGMGGEGQILMQVTAVDDNAPANALDNDSRQIEAIARASGDDILDQMVATLQSVYGVSINQTLAEQALAQR</sequence>
<dbReference type="SUPFAM" id="SSF109998">
    <property type="entry name" value="Triger factor/SurA peptide-binding domain-like"/>
    <property type="match status" value="1"/>
</dbReference>
<feature type="transmembrane region" description="Helical" evidence="14">
    <location>
        <begin position="12"/>
        <end position="30"/>
    </location>
</feature>
<evidence type="ECO:0000256" key="8">
    <source>
        <dbReference type="ARBA" id="ARBA00023186"/>
    </source>
</evidence>
<evidence type="ECO:0000256" key="12">
    <source>
        <dbReference type="ARBA" id="ARBA00040743"/>
    </source>
</evidence>
<dbReference type="RefSeq" id="WP_037431663.1">
    <property type="nucleotide sequence ID" value="NZ_NWTC01000022.1"/>
</dbReference>
<dbReference type="PANTHER" id="PTHR47529">
    <property type="entry name" value="PEPTIDYL-PROLYL CIS-TRANS ISOMERASE D"/>
    <property type="match status" value="1"/>
</dbReference>
<keyword evidence="4" id="KW-0997">Cell inner membrane</keyword>
<dbReference type="Pfam" id="PF13145">
    <property type="entry name" value="Rotamase_2"/>
    <property type="match status" value="1"/>
</dbReference>
<evidence type="ECO:0000256" key="4">
    <source>
        <dbReference type="ARBA" id="ARBA00022519"/>
    </source>
</evidence>
<evidence type="ECO:0000256" key="6">
    <source>
        <dbReference type="ARBA" id="ARBA00022989"/>
    </source>
</evidence>
<dbReference type="SUPFAM" id="SSF54534">
    <property type="entry name" value="FKBP-like"/>
    <property type="match status" value="1"/>
</dbReference>
<evidence type="ECO:0000256" key="5">
    <source>
        <dbReference type="ARBA" id="ARBA00022692"/>
    </source>
</evidence>
<evidence type="ECO:0000256" key="3">
    <source>
        <dbReference type="ARBA" id="ARBA00022475"/>
    </source>
</evidence>
<dbReference type="GO" id="GO:0003755">
    <property type="term" value="F:peptidyl-prolyl cis-trans isomerase activity"/>
    <property type="evidence" value="ECO:0007669"/>
    <property type="project" value="InterPro"/>
</dbReference>
<evidence type="ECO:0000313" key="16">
    <source>
        <dbReference type="EMBL" id="PDT45393.1"/>
    </source>
</evidence>
<keyword evidence="3" id="KW-1003">Cell membrane</keyword>
<evidence type="ECO:0000313" key="17">
    <source>
        <dbReference type="Proteomes" id="UP000220353"/>
    </source>
</evidence>
<gene>
    <name evidence="16" type="ORF">CO661_24345</name>
</gene>
<keyword evidence="8" id="KW-0143">Chaperone</keyword>
<comment type="subcellular location">
    <subcellularLocation>
        <location evidence="1">Cell inner membrane</location>
        <topology evidence="1">Single-pass type II membrane protein</topology>
        <orientation evidence="1">Periplasmic side</orientation>
    </subcellularLocation>
</comment>
<evidence type="ECO:0000259" key="15">
    <source>
        <dbReference type="Pfam" id="PF13145"/>
    </source>
</evidence>